<feature type="signal peptide" evidence="2">
    <location>
        <begin position="1"/>
        <end position="19"/>
    </location>
</feature>
<dbReference type="PROSITE" id="PS00615">
    <property type="entry name" value="C_TYPE_LECTIN_1"/>
    <property type="match status" value="1"/>
</dbReference>
<gene>
    <name evidence="4" type="ORF">EGW08_022054</name>
</gene>
<organism evidence="4 5">
    <name type="scientific">Elysia chlorotica</name>
    <name type="common">Eastern emerald elysia</name>
    <name type="synonym">Sea slug</name>
    <dbReference type="NCBI Taxonomy" id="188477"/>
    <lineage>
        <taxon>Eukaryota</taxon>
        <taxon>Metazoa</taxon>
        <taxon>Spiralia</taxon>
        <taxon>Lophotrochozoa</taxon>
        <taxon>Mollusca</taxon>
        <taxon>Gastropoda</taxon>
        <taxon>Heterobranchia</taxon>
        <taxon>Euthyneura</taxon>
        <taxon>Panpulmonata</taxon>
        <taxon>Sacoglossa</taxon>
        <taxon>Placobranchoidea</taxon>
        <taxon>Plakobranchidae</taxon>
        <taxon>Elysia</taxon>
    </lineage>
</organism>
<dbReference type="PANTHER" id="PTHR22801">
    <property type="entry name" value="LITHOSTATHINE"/>
    <property type="match status" value="1"/>
</dbReference>
<dbReference type="SMART" id="SM00034">
    <property type="entry name" value="CLECT"/>
    <property type="match status" value="1"/>
</dbReference>
<dbReference type="Pfam" id="PF00059">
    <property type="entry name" value="Lectin_C"/>
    <property type="match status" value="1"/>
</dbReference>
<dbReference type="InterPro" id="IPR018378">
    <property type="entry name" value="C-type_lectin_CS"/>
</dbReference>
<dbReference type="OrthoDB" id="6068836at2759"/>
<protein>
    <recommendedName>
        <fullName evidence="3">C-type lectin domain-containing protein</fullName>
    </recommendedName>
</protein>
<dbReference type="SUPFAM" id="SSF56436">
    <property type="entry name" value="C-type lectin-like"/>
    <property type="match status" value="1"/>
</dbReference>
<keyword evidence="5" id="KW-1185">Reference proteome</keyword>
<dbReference type="InterPro" id="IPR001304">
    <property type="entry name" value="C-type_lectin-like"/>
</dbReference>
<dbReference type="InterPro" id="IPR016186">
    <property type="entry name" value="C-type_lectin-like/link_sf"/>
</dbReference>
<evidence type="ECO:0000259" key="3">
    <source>
        <dbReference type="PROSITE" id="PS50041"/>
    </source>
</evidence>
<feature type="chain" id="PRO_5018648172" description="C-type lectin domain-containing protein" evidence="2">
    <location>
        <begin position="20"/>
        <end position="256"/>
    </location>
</feature>
<evidence type="ECO:0000256" key="1">
    <source>
        <dbReference type="ARBA" id="ARBA00023157"/>
    </source>
</evidence>
<dbReference type="InterPro" id="IPR016187">
    <property type="entry name" value="CTDL_fold"/>
</dbReference>
<dbReference type="Proteomes" id="UP000271974">
    <property type="component" value="Unassembled WGS sequence"/>
</dbReference>
<name>A0A3S1BLZ0_ELYCH</name>
<dbReference type="Gene3D" id="3.10.100.10">
    <property type="entry name" value="Mannose-Binding Protein A, subunit A"/>
    <property type="match status" value="1"/>
</dbReference>
<dbReference type="AlphaFoldDB" id="A0A3S1BLZ0"/>
<evidence type="ECO:0000313" key="4">
    <source>
        <dbReference type="EMBL" id="RUS70181.1"/>
    </source>
</evidence>
<keyword evidence="2" id="KW-0732">Signal</keyword>
<keyword evidence="1" id="KW-1015">Disulfide bond</keyword>
<accession>A0A3S1BLZ0</accession>
<sequence length="256" mass="28076">MDFILSINVLIGVLKLANCEPTHRTSYITESTGGECQTLQLAESWTSDTVLSCYVACRHKFPDTCQSVTYNPHTLSCTPGSTAFGPIDTLPSTIPDANSTDAIYVLNQPVPACNAGLGFAVYDVCGTSACLFIAAFPLTYADAAQTCADMGARLFIADSEARFSLFWEVSLNVLNQDTWVGLTDIAEEGQFVWENGNPLSTWQDTYLWMPFAGIPDNWLNGEHCVEAKHATWPGIFGLNDEECWELKYFICESTSA</sequence>
<comment type="caution">
    <text evidence="4">The sequence shown here is derived from an EMBL/GenBank/DDBJ whole genome shotgun (WGS) entry which is preliminary data.</text>
</comment>
<dbReference type="PANTHER" id="PTHR22801:SF63">
    <property type="entry name" value="C-TYPE LECTIN DOMAIN-CONTAINING PROTEIN"/>
    <property type="match status" value="1"/>
</dbReference>
<dbReference type="InterPro" id="IPR050801">
    <property type="entry name" value="Ca-Dep_Lectins_ImmuneDev"/>
</dbReference>
<dbReference type="PROSITE" id="PS50041">
    <property type="entry name" value="C_TYPE_LECTIN_2"/>
    <property type="match status" value="1"/>
</dbReference>
<evidence type="ECO:0000256" key="2">
    <source>
        <dbReference type="SAM" id="SignalP"/>
    </source>
</evidence>
<feature type="domain" description="C-type lectin" evidence="3">
    <location>
        <begin position="126"/>
        <end position="252"/>
    </location>
</feature>
<proteinExistence type="predicted"/>
<dbReference type="EMBL" id="RQTK01001470">
    <property type="protein sequence ID" value="RUS70181.1"/>
    <property type="molecule type" value="Genomic_DNA"/>
</dbReference>
<evidence type="ECO:0000313" key="5">
    <source>
        <dbReference type="Proteomes" id="UP000271974"/>
    </source>
</evidence>
<reference evidence="4 5" key="1">
    <citation type="submission" date="2019-01" db="EMBL/GenBank/DDBJ databases">
        <title>A draft genome assembly of the solar-powered sea slug Elysia chlorotica.</title>
        <authorList>
            <person name="Cai H."/>
            <person name="Li Q."/>
            <person name="Fang X."/>
            <person name="Li J."/>
            <person name="Curtis N.E."/>
            <person name="Altenburger A."/>
            <person name="Shibata T."/>
            <person name="Feng M."/>
            <person name="Maeda T."/>
            <person name="Schwartz J.A."/>
            <person name="Shigenobu S."/>
            <person name="Lundholm N."/>
            <person name="Nishiyama T."/>
            <person name="Yang H."/>
            <person name="Hasebe M."/>
            <person name="Li S."/>
            <person name="Pierce S.K."/>
            <person name="Wang J."/>
        </authorList>
    </citation>
    <scope>NUCLEOTIDE SEQUENCE [LARGE SCALE GENOMIC DNA]</scope>
    <source>
        <strain evidence="4">EC2010</strain>
        <tissue evidence="4">Whole organism of an adult</tissue>
    </source>
</reference>